<protein>
    <recommendedName>
        <fullName evidence="3">SIR2-like domain-containing protein</fullName>
    </recommendedName>
</protein>
<dbReference type="AlphaFoldDB" id="A0A2R8CN57"/>
<evidence type="ECO:0008006" key="3">
    <source>
        <dbReference type="Google" id="ProtNLM"/>
    </source>
</evidence>
<sequence length="323" mass="36904">MARKLIITGNGLGMALNPKEFSLTTALASVWEESHILSGEDKSLIGQCIGHWSSPRGEDELDKLHLSVTSCDLLESIADTEKNIHWLSEVGRKFPLATRNYIHKVASYFHNVDESLPDFFIDPLVDFIKETKSHVATLNYDALLYENFINNNIVKGYSGALVDGMLDRGFSEDALERRYGNDFGYYMHLHGSPLFYDDDGVTRKLSRYYLNINQQDFGRHIVLTHVKHKVSVINGSDLLAAYWRHLSFCLAESEEIILIGYSGLDAHLNRLVKPYANGKSVKVVEWSGVDTRENRERFWRNQISDNVSLIHLESILYFNQWQG</sequence>
<gene>
    <name evidence="1" type="ORF">KSP9073_02372</name>
</gene>
<keyword evidence="2" id="KW-1185">Reference proteome</keyword>
<accession>A0A2R8CN57</accession>
<dbReference type="Proteomes" id="UP000244934">
    <property type="component" value="Unassembled WGS sequence"/>
</dbReference>
<proteinExistence type="predicted"/>
<evidence type="ECO:0000313" key="2">
    <source>
        <dbReference type="Proteomes" id="UP000244934"/>
    </source>
</evidence>
<dbReference type="RefSeq" id="WP_108843135.1">
    <property type="nucleotide sequence ID" value="NZ_ONZI01000003.1"/>
</dbReference>
<organism evidence="1 2">
    <name type="scientific">Kushneria phyllosphaerae</name>
    <dbReference type="NCBI Taxonomy" id="2100822"/>
    <lineage>
        <taxon>Bacteria</taxon>
        <taxon>Pseudomonadati</taxon>
        <taxon>Pseudomonadota</taxon>
        <taxon>Gammaproteobacteria</taxon>
        <taxon>Oceanospirillales</taxon>
        <taxon>Halomonadaceae</taxon>
        <taxon>Kushneria</taxon>
    </lineage>
</organism>
<dbReference type="EMBL" id="ONZI01000003">
    <property type="protein sequence ID" value="SPJ34338.1"/>
    <property type="molecule type" value="Genomic_DNA"/>
</dbReference>
<dbReference type="OrthoDB" id="7862799at2"/>
<name>A0A2R8CN57_9GAMM</name>
<reference evidence="2" key="1">
    <citation type="submission" date="2018-03" db="EMBL/GenBank/DDBJ databases">
        <authorList>
            <person name="Navarro De La Torre S."/>
        </authorList>
    </citation>
    <scope>NUCLEOTIDE SEQUENCE [LARGE SCALE GENOMIC DNA]</scope>
    <source>
        <strain evidence="2">EAod3</strain>
    </source>
</reference>
<evidence type="ECO:0000313" key="1">
    <source>
        <dbReference type="EMBL" id="SPJ34338.1"/>
    </source>
</evidence>